<geneLocation type="mitochondrion" evidence="5"/>
<dbReference type="PRINTS" id="PR00326">
    <property type="entry name" value="GTP1OBG"/>
</dbReference>
<dbReference type="EMBL" id="OVEO01000011">
    <property type="protein sequence ID" value="SPQ99163.1"/>
    <property type="molecule type" value="Genomic_DNA"/>
</dbReference>
<proteinExistence type="predicted"/>
<evidence type="ECO:0000256" key="2">
    <source>
        <dbReference type="ARBA" id="ARBA00023134"/>
    </source>
</evidence>
<dbReference type="Gene3D" id="3.40.50.300">
    <property type="entry name" value="P-loop containing nucleotide triphosphate hydrolases"/>
    <property type="match status" value="1"/>
</dbReference>
<name>A0A3P3YG63_PLABS</name>
<dbReference type="InterPro" id="IPR006073">
    <property type="entry name" value="GTP-bd"/>
</dbReference>
<dbReference type="PANTHER" id="PTHR45782">
    <property type="entry name" value="MITOCHONDRIAL RIBOSOME-ASSOCIATED GTPASE 1"/>
    <property type="match status" value="1"/>
</dbReference>
<evidence type="ECO:0000256" key="3">
    <source>
        <dbReference type="SAM" id="MobiDB-lite"/>
    </source>
</evidence>
<feature type="region of interest" description="Disordered" evidence="3">
    <location>
        <begin position="773"/>
        <end position="797"/>
    </location>
</feature>
<dbReference type="GO" id="GO:0005525">
    <property type="term" value="F:GTP binding"/>
    <property type="evidence" value="ECO:0007669"/>
    <property type="project" value="UniProtKB-KW"/>
</dbReference>
<dbReference type="PANTHER" id="PTHR45782:SF4">
    <property type="entry name" value="MITOCHONDRIAL RIBOSOME-ASSOCIATED GTPASE 1"/>
    <property type="match status" value="1"/>
</dbReference>
<protein>
    <recommendedName>
        <fullName evidence="4">G domain-containing protein</fullName>
    </recommendedName>
</protein>
<gene>
    <name evidence="5" type="ORF">PLBR_LOCUS6378</name>
</gene>
<organism evidence="5 6">
    <name type="scientific">Plasmodiophora brassicae</name>
    <name type="common">Clubroot disease agent</name>
    <dbReference type="NCBI Taxonomy" id="37360"/>
    <lineage>
        <taxon>Eukaryota</taxon>
        <taxon>Sar</taxon>
        <taxon>Rhizaria</taxon>
        <taxon>Endomyxa</taxon>
        <taxon>Phytomyxea</taxon>
        <taxon>Plasmodiophorida</taxon>
        <taxon>Plasmodiophoridae</taxon>
        <taxon>Plasmodiophora</taxon>
    </lineage>
</organism>
<evidence type="ECO:0000313" key="6">
    <source>
        <dbReference type="Proteomes" id="UP000290189"/>
    </source>
</evidence>
<reference evidence="5 6" key="1">
    <citation type="submission" date="2018-03" db="EMBL/GenBank/DDBJ databases">
        <authorList>
            <person name="Fogelqvist J."/>
        </authorList>
    </citation>
    <scope>NUCLEOTIDE SEQUENCE [LARGE SCALE GENOMIC DNA]</scope>
</reference>
<dbReference type="SUPFAM" id="SSF52540">
    <property type="entry name" value="P-loop containing nucleoside triphosphate hydrolases"/>
    <property type="match status" value="1"/>
</dbReference>
<sequence>MSATPSSGRASASVQRCGRLYRSLRRASTMLRPAGGTRRRRWFTEHCWHRWYRTTWNQAIRPDLRAYWFDRSMKLCLDEMRSQVENIRHIVEVRDARIPYCSHPEIDKLCDGPTGCKRMIVFTHGELIPEKDVAKIKANIEDLCNGIEPVMMDLSDREQPRPKTQAIKKELFPFLMSVTSPTTKVPVRAFTVGYPNVGKSTFLYVVTKDTTQEIKKKGLFHRPKIANTPGYTTTLKPHWLSWKPPVRLIDSPGLVPPASEFKKLPDLFYKMALIGCLKEEYVDREYPDILDYLLFRLNASGNTDYVQYFNLAGPTDNFEDLLMSKLDGSVAAAKKRHLEIVTLISQWRQGMFGRIMLDDHSTPICSTTAATSAYHIAYPVQHSGTLFGYEGGAQAGSPSFCEPAAFCRSTAAGDRRVHCNTGQGVDDGSGVLIMVEHVDAIIERELQIRIVDSHSVLGATANAFRHSDESSAVSDLMAPRLRTALDAAEVARPRPATVPNNTLAAGSLAQLAEATASIRPVAVPATIATFNRFTCASVTDWLLNFEDRLNAAGYPISRFTAALVARGEPTVADWCRSNIRNLPWPSARQRFLRHYITDDVVSVHREAFERITRRQREGILAFADRFDDLFVTNGVQVLAINSFPAEASDPDASFEQIEAMFDAIPSIGGSARNPSVLTMDTAADYETAFFVPITVAGLEEAAFIDSGASNSHLPEDLLQRLPPEVRASFVAAPAGSRVALGAHGAFATRIGAVTSPWPHPPAHLRGVLAATGRLPCPHPEQGSPPPDDPRADIADDDTGTVYDTWRQHPNLLDALARNQALPKDSMRYAVLRDEGGLGLDTGRCRVPGQGIQQVGVLAPRVVDGARVVVRDVGARIVGRRTALLGTRTRKSCNADAEQLEQIASDDDAYARRTHQHT</sequence>
<feature type="domain" description="G" evidence="4">
    <location>
        <begin position="191"/>
        <end position="262"/>
    </location>
</feature>
<evidence type="ECO:0000256" key="1">
    <source>
        <dbReference type="ARBA" id="ARBA00022741"/>
    </source>
</evidence>
<dbReference type="Pfam" id="PF01926">
    <property type="entry name" value="MMR_HSR1"/>
    <property type="match status" value="1"/>
</dbReference>
<dbReference type="AlphaFoldDB" id="A0A3P3YG63"/>
<dbReference type="Proteomes" id="UP000290189">
    <property type="component" value="Unassembled WGS sequence"/>
</dbReference>
<dbReference type="InterPro" id="IPR027417">
    <property type="entry name" value="P-loop_NTPase"/>
</dbReference>
<keyword evidence="5" id="KW-0496">Mitochondrion</keyword>
<feature type="compositionally biased region" description="Pro residues" evidence="3">
    <location>
        <begin position="776"/>
        <end position="786"/>
    </location>
</feature>
<evidence type="ECO:0000259" key="4">
    <source>
        <dbReference type="Pfam" id="PF01926"/>
    </source>
</evidence>
<dbReference type="GO" id="GO:0003924">
    <property type="term" value="F:GTPase activity"/>
    <property type="evidence" value="ECO:0007669"/>
    <property type="project" value="TreeGrafter"/>
</dbReference>
<keyword evidence="2" id="KW-0342">GTP-binding</keyword>
<dbReference type="GO" id="GO:0005739">
    <property type="term" value="C:mitochondrion"/>
    <property type="evidence" value="ECO:0007669"/>
    <property type="project" value="TreeGrafter"/>
</dbReference>
<evidence type="ECO:0000313" key="5">
    <source>
        <dbReference type="EMBL" id="SPQ99163.1"/>
    </source>
</evidence>
<keyword evidence="1" id="KW-0547">Nucleotide-binding</keyword>
<accession>A0A3P3YG63</accession>
<dbReference type="GO" id="GO:0032543">
    <property type="term" value="P:mitochondrial translation"/>
    <property type="evidence" value="ECO:0007669"/>
    <property type="project" value="TreeGrafter"/>
</dbReference>